<gene>
    <name evidence="9" type="primary">MED16</name>
    <name evidence="13" type="ORF">ABVK25_003592</name>
</gene>
<evidence type="ECO:0000256" key="5">
    <source>
        <dbReference type="ARBA" id="ARBA00023159"/>
    </source>
</evidence>
<comment type="caution">
    <text evidence="13">The sequence shown here is derived from an EMBL/GenBank/DDBJ whole genome shotgun (WGS) entry which is preliminary data.</text>
</comment>
<comment type="similarity">
    <text evidence="2 9">Belongs to the Mediator complex subunit 16 family.</text>
</comment>
<dbReference type="InterPro" id="IPR048339">
    <property type="entry name" value="Mediator_Med16_C"/>
</dbReference>
<keyword evidence="6 9" id="KW-0804">Transcription</keyword>
<proteinExistence type="inferred from homology"/>
<organism evidence="13 14">
    <name type="scientific">Lepraria finkii</name>
    <dbReference type="NCBI Taxonomy" id="1340010"/>
    <lineage>
        <taxon>Eukaryota</taxon>
        <taxon>Fungi</taxon>
        <taxon>Dikarya</taxon>
        <taxon>Ascomycota</taxon>
        <taxon>Pezizomycotina</taxon>
        <taxon>Lecanoromycetes</taxon>
        <taxon>OSLEUM clade</taxon>
        <taxon>Lecanoromycetidae</taxon>
        <taxon>Lecanorales</taxon>
        <taxon>Lecanorineae</taxon>
        <taxon>Stereocaulaceae</taxon>
        <taxon>Lepraria</taxon>
    </lineage>
</organism>
<dbReference type="InterPro" id="IPR036322">
    <property type="entry name" value="WD40_repeat_dom_sf"/>
</dbReference>
<keyword evidence="10" id="KW-0812">Transmembrane</keyword>
<dbReference type="SUPFAM" id="SSF50978">
    <property type="entry name" value="WD40 repeat-like"/>
    <property type="match status" value="1"/>
</dbReference>
<keyword evidence="7 9" id="KW-0539">Nucleus</keyword>
<dbReference type="PANTHER" id="PTHR13224:SF6">
    <property type="entry name" value="MEDIATOR OF RNA POLYMERASE II TRANSCRIPTION SUBUNIT 16"/>
    <property type="match status" value="1"/>
</dbReference>
<comment type="function">
    <text evidence="9">Component of the Mediator complex, a coactivator involved in the regulated transcription of nearly all RNA polymerase II-dependent genes. Mediator functions as a bridge to convey information from gene-specific regulatory proteins to the basal RNA polymerase II transcription machinery. Mediator is recruited to promoters by direct interactions with regulatory proteins and serves as a scaffold for the assembly of a functional preinitiation complex with RNA polymerase II and the general transcription factors.</text>
</comment>
<feature type="transmembrane region" description="Helical" evidence="10">
    <location>
        <begin position="644"/>
        <end position="662"/>
    </location>
</feature>
<keyword evidence="5 9" id="KW-0010">Activator</keyword>
<evidence type="ECO:0000259" key="12">
    <source>
        <dbReference type="Pfam" id="PF20719"/>
    </source>
</evidence>
<dbReference type="InterPro" id="IPR048338">
    <property type="entry name" value="Mediator_Med16"/>
</dbReference>
<evidence type="ECO:0000256" key="7">
    <source>
        <dbReference type="ARBA" id="ARBA00023242"/>
    </source>
</evidence>
<keyword evidence="10" id="KW-1133">Transmembrane helix</keyword>
<evidence type="ECO:0000256" key="3">
    <source>
        <dbReference type="ARBA" id="ARBA00019614"/>
    </source>
</evidence>
<keyword evidence="4 9" id="KW-0805">Transcription regulation</keyword>
<protein>
    <recommendedName>
        <fullName evidence="3 9">Mediator of RNA polymerase II transcription subunit 16</fullName>
    </recommendedName>
    <alternativeName>
        <fullName evidence="8 9">Mediator complex subunit 16</fullName>
    </alternativeName>
</protein>
<evidence type="ECO:0000256" key="10">
    <source>
        <dbReference type="SAM" id="Phobius"/>
    </source>
</evidence>
<dbReference type="InterPro" id="IPR021665">
    <property type="entry name" value="Mediator_Med16_N"/>
</dbReference>
<evidence type="ECO:0000259" key="11">
    <source>
        <dbReference type="Pfam" id="PF11635"/>
    </source>
</evidence>
<feature type="domain" description="Mediator complex subunit Med16 N-terminal" evidence="11">
    <location>
        <begin position="128"/>
        <end position="451"/>
    </location>
</feature>
<dbReference type="Pfam" id="PF11635">
    <property type="entry name" value="Med16_N"/>
    <property type="match status" value="1"/>
</dbReference>
<comment type="subunit">
    <text evidence="9">Component of the Mediator complex.</text>
</comment>
<keyword evidence="10" id="KW-0472">Membrane</keyword>
<dbReference type="Pfam" id="PF20719">
    <property type="entry name" value="Med16_C"/>
    <property type="match status" value="1"/>
</dbReference>
<evidence type="ECO:0000256" key="1">
    <source>
        <dbReference type="ARBA" id="ARBA00004123"/>
    </source>
</evidence>
<sequence>MDDGLDDFFAEGLTLQQGLLQRVDEQNLSGCCQKLAWSNNGCIAYIDPNGLSIILRHLLCDYKDGRWVMSREHLIEDATHHDRELVHLSWSHMGNELAIVDICGRISIYFVLQLPSINRLAVTRRCVSDPEDNLSAVIGLMWLHNDRPSIFHKPMHKGRDGWSFKQVPQKYLGPRSPSQKPALIVVTRSGAIRVLFQAVQGQDSRWQEFKTDTENIASPSELLTHAAMCAEKVVEKQHPDKESAMLLATYNSDKELRVYRLDLDFSHQRITLQHVKVLNHCLPLNEVNEGTLLDRGALPLHAELSHLEFIPPGPRTDNKEWRQPFVFASFSYVSDNLRGPPAQTAQLTVICKWQLQHIPPRLHTSFDSLSSKKAHSSASADLPAGYVLKRSNDISVPKTLLCIKELNVGIVLAMIYSDGSVEYRDRTSMELLPRDGIDQISSLAQVGFNFPLGNPFLHAALSPNACAMVSLDEHHAASMSLMQIENDYANGISHDALLEVANAAFVKQYIVASMAPLPSDDCMATMQAFSDQFLEQQMQLGPGPALANSDNFSYHFLSGFCRILELGIDYSITPQHLQLPANQYLQRLLSAQAAFGYSGEYSTRPLPAMVAYTILNLRYIACNFATVLAKQKQAESELRNPETVYLLIGMASWLMALIVFIVDEIFMLGDLIDDQGPAADHLTLDLLNNKIREITSPALPLLLISSSRLFLKLACNCIRGGLNPLIKAQKGANSNPLVLAYRELEAVFQKSPVTVSQFDLLLSQFGASIKKTYQAGVSDADRNLTEKEMLIRATIPSLFIGPVKDLLTKTARELKEEVNVAEIYFTDIGRLGLTDDQSSKRWRMQHPIDTMRKVELKKEKPMKRCTRCGAVTEDRQSSRGMTMQMTGLQRYCICGGWWMGVEREEVNGAGFWEE</sequence>
<dbReference type="PANTHER" id="PTHR13224">
    <property type="entry name" value="THYROID HORMONE RECEPTOR-ASSOCIATED PROTEIN-RELATED"/>
    <property type="match status" value="1"/>
</dbReference>
<reference evidence="13 14" key="1">
    <citation type="submission" date="2024-09" db="EMBL/GenBank/DDBJ databases">
        <title>Rethinking Asexuality: The Enigmatic Case of Functional Sexual Genes in Lepraria (Stereocaulaceae).</title>
        <authorList>
            <person name="Doellman M."/>
            <person name="Sun Y."/>
            <person name="Barcenas-Pena A."/>
            <person name="Lumbsch H.T."/>
            <person name="Grewe F."/>
        </authorList>
    </citation>
    <scope>NUCLEOTIDE SEQUENCE [LARGE SCALE GENOMIC DNA]</scope>
    <source>
        <strain evidence="13 14">Grewe 0041</strain>
    </source>
</reference>
<accession>A0ABR4BE78</accession>
<evidence type="ECO:0000256" key="6">
    <source>
        <dbReference type="ARBA" id="ARBA00023163"/>
    </source>
</evidence>
<name>A0ABR4BE78_9LECA</name>
<evidence type="ECO:0000313" key="13">
    <source>
        <dbReference type="EMBL" id="KAL2055950.1"/>
    </source>
</evidence>
<evidence type="ECO:0000256" key="8">
    <source>
        <dbReference type="ARBA" id="ARBA00032015"/>
    </source>
</evidence>
<dbReference type="Proteomes" id="UP001590951">
    <property type="component" value="Unassembled WGS sequence"/>
</dbReference>
<evidence type="ECO:0000313" key="14">
    <source>
        <dbReference type="Proteomes" id="UP001590951"/>
    </source>
</evidence>
<feature type="domain" description="Mediator complex subunit 16 C-terminal" evidence="12">
    <location>
        <begin position="809"/>
        <end position="899"/>
    </location>
</feature>
<evidence type="ECO:0000256" key="4">
    <source>
        <dbReference type="ARBA" id="ARBA00023015"/>
    </source>
</evidence>
<evidence type="ECO:0000256" key="2">
    <source>
        <dbReference type="ARBA" id="ARBA00006543"/>
    </source>
</evidence>
<dbReference type="EMBL" id="JBHFEH010000009">
    <property type="protein sequence ID" value="KAL2055950.1"/>
    <property type="molecule type" value="Genomic_DNA"/>
</dbReference>
<keyword evidence="14" id="KW-1185">Reference proteome</keyword>
<comment type="subcellular location">
    <subcellularLocation>
        <location evidence="1 9">Nucleus</location>
    </subcellularLocation>
</comment>
<evidence type="ECO:0000256" key="9">
    <source>
        <dbReference type="RuleBase" id="RU364149"/>
    </source>
</evidence>